<protein>
    <submittedName>
        <fullName evidence="7">RNA polymerase sigma-70 factor</fullName>
    </submittedName>
</protein>
<dbReference type="SUPFAM" id="SSF88659">
    <property type="entry name" value="Sigma3 and sigma4 domains of RNA polymerase sigma factors"/>
    <property type="match status" value="1"/>
</dbReference>
<dbReference type="NCBIfam" id="TIGR02985">
    <property type="entry name" value="Sig70_bacteroi1"/>
    <property type="match status" value="1"/>
</dbReference>
<dbReference type="PANTHER" id="PTHR43133:SF46">
    <property type="entry name" value="RNA POLYMERASE SIGMA-70 FACTOR ECF SUBFAMILY"/>
    <property type="match status" value="1"/>
</dbReference>
<dbReference type="CDD" id="cd06171">
    <property type="entry name" value="Sigma70_r4"/>
    <property type="match status" value="1"/>
</dbReference>
<dbReference type="InterPro" id="IPR014284">
    <property type="entry name" value="RNA_pol_sigma-70_dom"/>
</dbReference>
<keyword evidence="2" id="KW-0805">Transcription regulation</keyword>
<comment type="similarity">
    <text evidence="1">Belongs to the sigma-70 factor family. ECF subfamily.</text>
</comment>
<evidence type="ECO:0000259" key="5">
    <source>
        <dbReference type="Pfam" id="PF04542"/>
    </source>
</evidence>
<evidence type="ECO:0000256" key="4">
    <source>
        <dbReference type="ARBA" id="ARBA00023163"/>
    </source>
</evidence>
<keyword evidence="3" id="KW-0731">Sigma factor</keyword>
<evidence type="ECO:0000256" key="2">
    <source>
        <dbReference type="ARBA" id="ARBA00023015"/>
    </source>
</evidence>
<evidence type="ECO:0000256" key="1">
    <source>
        <dbReference type="ARBA" id="ARBA00010641"/>
    </source>
</evidence>
<gene>
    <name evidence="7" type="ORF">C4F40_12545</name>
</gene>
<dbReference type="PANTHER" id="PTHR43133">
    <property type="entry name" value="RNA POLYMERASE ECF-TYPE SIGMA FACTO"/>
    <property type="match status" value="1"/>
</dbReference>
<feature type="domain" description="RNA polymerase sigma-70 region 2" evidence="5">
    <location>
        <begin position="27"/>
        <end position="92"/>
    </location>
</feature>
<dbReference type="Proteomes" id="UP000618319">
    <property type="component" value="Unassembled WGS sequence"/>
</dbReference>
<dbReference type="NCBIfam" id="TIGR02937">
    <property type="entry name" value="sigma70-ECF"/>
    <property type="match status" value="1"/>
</dbReference>
<feature type="domain" description="RNA polymerase sigma factor 70 region 4 type 2" evidence="6">
    <location>
        <begin position="124"/>
        <end position="175"/>
    </location>
</feature>
<dbReference type="Gene3D" id="1.10.1740.10">
    <property type="match status" value="1"/>
</dbReference>
<keyword evidence="8" id="KW-1185">Reference proteome</keyword>
<reference evidence="7 8" key="1">
    <citation type="submission" date="2018-02" db="EMBL/GenBank/DDBJ databases">
        <title>Sphingobacterium KA21.</title>
        <authorList>
            <person name="Vasarhelyi B.M."/>
            <person name="Deshmukh S."/>
            <person name="Balint B."/>
            <person name="Kukolya J."/>
        </authorList>
    </citation>
    <scope>NUCLEOTIDE SEQUENCE [LARGE SCALE GENOMIC DNA]</scope>
    <source>
        <strain evidence="7 8">Ka21</strain>
    </source>
</reference>
<accession>A0ABR9T890</accession>
<evidence type="ECO:0000313" key="8">
    <source>
        <dbReference type="Proteomes" id="UP000618319"/>
    </source>
</evidence>
<dbReference type="EMBL" id="PSKQ01000021">
    <property type="protein sequence ID" value="MBE8721550.1"/>
    <property type="molecule type" value="Genomic_DNA"/>
</dbReference>
<proteinExistence type="inferred from homology"/>
<dbReference type="InterPro" id="IPR013325">
    <property type="entry name" value="RNA_pol_sigma_r2"/>
</dbReference>
<dbReference type="SUPFAM" id="SSF88946">
    <property type="entry name" value="Sigma2 domain of RNA polymerase sigma factors"/>
    <property type="match status" value="1"/>
</dbReference>
<evidence type="ECO:0000256" key="3">
    <source>
        <dbReference type="ARBA" id="ARBA00023082"/>
    </source>
</evidence>
<comment type="caution">
    <text evidence="7">The sequence shown here is derived from an EMBL/GenBank/DDBJ whole genome shotgun (WGS) entry which is preliminary data.</text>
</comment>
<dbReference type="InterPro" id="IPR013249">
    <property type="entry name" value="RNA_pol_sigma70_r4_t2"/>
</dbReference>
<keyword evidence="4" id="KW-0804">Transcription</keyword>
<sequence length="200" mass="23756">MMPLTIQDDKDLLSRLKRGDHNAFQELYCQYAPVIYSRLKKLIHHQEWVEELHQEVFLKVWENRAKINDDVPFQAILFRTAKSLAIDFYRKAIRDKKMQEQLIDIVTEYYVSDPSFEDSEINKSLYCAIEKLPPQRKRVFSLIKLEGKRYEEVAKELDISLSTVKDHMAKAMAFLRDELTKKQLSLLLSTFLMEIYKVFS</sequence>
<dbReference type="Gene3D" id="1.10.10.10">
    <property type="entry name" value="Winged helix-like DNA-binding domain superfamily/Winged helix DNA-binding domain"/>
    <property type="match status" value="1"/>
</dbReference>
<evidence type="ECO:0000259" key="6">
    <source>
        <dbReference type="Pfam" id="PF08281"/>
    </source>
</evidence>
<dbReference type="InterPro" id="IPR007627">
    <property type="entry name" value="RNA_pol_sigma70_r2"/>
</dbReference>
<dbReference type="InterPro" id="IPR013324">
    <property type="entry name" value="RNA_pol_sigma_r3/r4-like"/>
</dbReference>
<dbReference type="InterPro" id="IPR036388">
    <property type="entry name" value="WH-like_DNA-bd_sf"/>
</dbReference>
<dbReference type="InterPro" id="IPR014327">
    <property type="entry name" value="RNA_pol_sigma70_bacteroid"/>
</dbReference>
<dbReference type="RefSeq" id="WP_196939502.1">
    <property type="nucleotide sequence ID" value="NZ_MU158690.1"/>
</dbReference>
<name>A0ABR9T890_9SPHI</name>
<dbReference type="Pfam" id="PF04542">
    <property type="entry name" value="Sigma70_r2"/>
    <property type="match status" value="1"/>
</dbReference>
<dbReference type="InterPro" id="IPR039425">
    <property type="entry name" value="RNA_pol_sigma-70-like"/>
</dbReference>
<organism evidence="7 8">
    <name type="scientific">Sphingobacterium pedocola</name>
    <dbReference type="NCBI Taxonomy" id="2082722"/>
    <lineage>
        <taxon>Bacteria</taxon>
        <taxon>Pseudomonadati</taxon>
        <taxon>Bacteroidota</taxon>
        <taxon>Sphingobacteriia</taxon>
        <taxon>Sphingobacteriales</taxon>
        <taxon>Sphingobacteriaceae</taxon>
        <taxon>Sphingobacterium</taxon>
    </lineage>
</organism>
<dbReference type="Pfam" id="PF08281">
    <property type="entry name" value="Sigma70_r4_2"/>
    <property type="match status" value="1"/>
</dbReference>
<evidence type="ECO:0000313" key="7">
    <source>
        <dbReference type="EMBL" id="MBE8721550.1"/>
    </source>
</evidence>